<dbReference type="SUPFAM" id="SSF57701">
    <property type="entry name" value="Zn2/Cys6 DNA-binding domain"/>
    <property type="match status" value="1"/>
</dbReference>
<keyword evidence="2" id="KW-0539">Nucleus</keyword>
<evidence type="ECO:0000256" key="1">
    <source>
        <dbReference type="ARBA" id="ARBA00022723"/>
    </source>
</evidence>
<keyword evidence="6" id="KW-1185">Reference proteome</keyword>
<evidence type="ECO:0000313" key="5">
    <source>
        <dbReference type="EMBL" id="KXJ86475.1"/>
    </source>
</evidence>
<dbReference type="CDD" id="cd12148">
    <property type="entry name" value="fungal_TF_MHR"/>
    <property type="match status" value="1"/>
</dbReference>
<dbReference type="Pfam" id="PF00172">
    <property type="entry name" value="Zn_clus"/>
    <property type="match status" value="1"/>
</dbReference>
<evidence type="ECO:0000256" key="3">
    <source>
        <dbReference type="SAM" id="MobiDB-lite"/>
    </source>
</evidence>
<feature type="region of interest" description="Disordered" evidence="3">
    <location>
        <begin position="1"/>
        <end position="32"/>
    </location>
</feature>
<dbReference type="GO" id="GO:0000981">
    <property type="term" value="F:DNA-binding transcription factor activity, RNA polymerase II-specific"/>
    <property type="evidence" value="ECO:0007669"/>
    <property type="project" value="InterPro"/>
</dbReference>
<dbReference type="PROSITE" id="PS50048">
    <property type="entry name" value="ZN2_CY6_FUNGAL_2"/>
    <property type="match status" value="1"/>
</dbReference>
<dbReference type="EMBL" id="KQ964268">
    <property type="protein sequence ID" value="KXJ86475.1"/>
    <property type="molecule type" value="Genomic_DNA"/>
</dbReference>
<dbReference type="GO" id="GO:0003677">
    <property type="term" value="F:DNA binding"/>
    <property type="evidence" value="ECO:0007669"/>
    <property type="project" value="InterPro"/>
</dbReference>
<dbReference type="InterPro" id="IPR050987">
    <property type="entry name" value="AtrR-like"/>
</dbReference>
<dbReference type="PROSITE" id="PS00463">
    <property type="entry name" value="ZN2_CY6_FUNGAL_1"/>
    <property type="match status" value="1"/>
</dbReference>
<dbReference type="OrthoDB" id="424974at2759"/>
<organism evidence="5 6">
    <name type="scientific">Microdochium bolleyi</name>
    <dbReference type="NCBI Taxonomy" id="196109"/>
    <lineage>
        <taxon>Eukaryota</taxon>
        <taxon>Fungi</taxon>
        <taxon>Dikarya</taxon>
        <taxon>Ascomycota</taxon>
        <taxon>Pezizomycotina</taxon>
        <taxon>Sordariomycetes</taxon>
        <taxon>Xylariomycetidae</taxon>
        <taxon>Xylariales</taxon>
        <taxon>Microdochiaceae</taxon>
        <taxon>Microdochium</taxon>
    </lineage>
</organism>
<protein>
    <submittedName>
        <fullName evidence="5">Fungal-specific transcription factor domain-domain-containing protein</fullName>
    </submittedName>
</protein>
<sequence>MVVNGNGKRSSASPSPQAPGELPSTAADPDRPYQKRIRLSLACNQCRKRKVRCDTSLPKCRNCVQRNEHCETSDLRRPDHGPGVRTLAPATTASPRLQREQSHAASSTPDSRSGRHESEPAALAAAGVKQPPEITWVQRAYHISTSGRHYDDGKSLHPSTPDIVVNTDDTAYRVKFVGGSSLQCLCTFVDLHLCSRGLRPVSPGFKQGMMYSEEFELPLMPHLPTLPVRPETDGYVAAFMRRVWPLYPVVDEVTVSADIDYIMQVQAMHGEGFARHLPQLTLPTLAVTYAILALGSAELAGQATPLSTSYLTAAYSLYGHLIALPYTVSVQALFLITLALRAQMRDGQAWQVLGQALRIAYSIGLHRTSSHKDAASKSDAGLHSRLWWSCYALERLLQLESGRPSVVHDRVGDGVSNIDSDVGDDRRTPTLPPLLDATTHGSEYFVAWVSLAHIMGKISDQFYGQKPRNSAELFIRVYRLDQMLTEWKETGDEDEDEAPANGFATNGGTEQFEYQHHLASFLSLQQYLAHITLLRIALIFPHGDFLAEVQRQRDNLPGGGAAHARLINGADLCLNAARYIITEATQLADECERSVLLGANPMLVSSMVLALGVLRQPTRRLARADLQLFHLGLELVEEYLSR</sequence>
<proteinExistence type="predicted"/>
<evidence type="ECO:0000256" key="2">
    <source>
        <dbReference type="ARBA" id="ARBA00023242"/>
    </source>
</evidence>
<dbReference type="AlphaFoldDB" id="A0A136INH2"/>
<feature type="domain" description="Zn(2)-C6 fungal-type" evidence="4">
    <location>
        <begin position="42"/>
        <end position="72"/>
    </location>
</feature>
<dbReference type="GO" id="GO:0008270">
    <property type="term" value="F:zinc ion binding"/>
    <property type="evidence" value="ECO:0007669"/>
    <property type="project" value="InterPro"/>
</dbReference>
<dbReference type="InterPro" id="IPR036864">
    <property type="entry name" value="Zn2-C6_fun-type_DNA-bd_sf"/>
</dbReference>
<accession>A0A136INH2</accession>
<dbReference type="InterPro" id="IPR007219">
    <property type="entry name" value="XnlR_reg_dom"/>
</dbReference>
<feature type="compositionally biased region" description="Basic and acidic residues" evidence="3">
    <location>
        <begin position="69"/>
        <end position="82"/>
    </location>
</feature>
<dbReference type="InterPro" id="IPR001138">
    <property type="entry name" value="Zn2Cys6_DnaBD"/>
</dbReference>
<evidence type="ECO:0000313" key="6">
    <source>
        <dbReference type="Proteomes" id="UP000070501"/>
    </source>
</evidence>
<gene>
    <name evidence="5" type="ORF">Micbo1qcDRAFT_126305</name>
</gene>
<dbReference type="Pfam" id="PF04082">
    <property type="entry name" value="Fungal_trans"/>
    <property type="match status" value="1"/>
</dbReference>
<dbReference type="Gene3D" id="4.10.240.10">
    <property type="entry name" value="Zn(2)-C6 fungal-type DNA-binding domain"/>
    <property type="match status" value="1"/>
</dbReference>
<name>A0A136INH2_9PEZI</name>
<dbReference type="SMART" id="SM00906">
    <property type="entry name" value="Fungal_trans"/>
    <property type="match status" value="1"/>
</dbReference>
<keyword evidence="1" id="KW-0479">Metal-binding</keyword>
<dbReference type="GO" id="GO:0006351">
    <property type="term" value="P:DNA-templated transcription"/>
    <property type="evidence" value="ECO:0007669"/>
    <property type="project" value="InterPro"/>
</dbReference>
<dbReference type="Proteomes" id="UP000070501">
    <property type="component" value="Unassembled WGS sequence"/>
</dbReference>
<evidence type="ECO:0000259" key="4">
    <source>
        <dbReference type="PROSITE" id="PS50048"/>
    </source>
</evidence>
<dbReference type="CDD" id="cd00067">
    <property type="entry name" value="GAL4"/>
    <property type="match status" value="1"/>
</dbReference>
<reference evidence="6" key="1">
    <citation type="submission" date="2016-02" db="EMBL/GenBank/DDBJ databases">
        <title>Draft genome sequence of Microdochium bolleyi, a fungal endophyte of beachgrass.</title>
        <authorList>
            <consortium name="DOE Joint Genome Institute"/>
            <person name="David A.S."/>
            <person name="May G."/>
            <person name="Haridas S."/>
            <person name="Lim J."/>
            <person name="Wang M."/>
            <person name="Labutti K."/>
            <person name="Lipzen A."/>
            <person name="Barry K."/>
            <person name="Grigoriev I.V."/>
        </authorList>
    </citation>
    <scope>NUCLEOTIDE SEQUENCE [LARGE SCALE GENOMIC DNA]</scope>
    <source>
        <strain evidence="6">J235TASD1</strain>
    </source>
</reference>
<dbReference type="SMART" id="SM00066">
    <property type="entry name" value="GAL4"/>
    <property type="match status" value="1"/>
</dbReference>
<dbReference type="PANTHER" id="PTHR46910:SF1">
    <property type="entry name" value="MISCELLANEOUS ZN(II)2CYS6 TRANSCRIPTION FACTOR (EUROFUNG)-RELATED"/>
    <property type="match status" value="1"/>
</dbReference>
<feature type="region of interest" description="Disordered" evidence="3">
    <location>
        <begin position="69"/>
        <end position="128"/>
    </location>
</feature>
<dbReference type="PANTHER" id="PTHR46910">
    <property type="entry name" value="TRANSCRIPTION FACTOR PDR1"/>
    <property type="match status" value="1"/>
</dbReference>
<dbReference type="InParanoid" id="A0A136INH2"/>
<dbReference type="STRING" id="196109.A0A136INH2"/>
<feature type="non-terminal residue" evidence="5">
    <location>
        <position position="642"/>
    </location>
</feature>